<dbReference type="SUPFAM" id="SSF53383">
    <property type="entry name" value="PLP-dependent transferases"/>
    <property type="match status" value="1"/>
</dbReference>
<gene>
    <name evidence="7" type="ORF">SAMN02745912_02424</name>
</gene>
<dbReference type="PANTHER" id="PTHR48097">
    <property type="entry name" value="L-THREONINE ALDOLASE-RELATED"/>
    <property type="match status" value="1"/>
</dbReference>
<name>A0A1M6Q4R5_PARC5</name>
<dbReference type="CDD" id="cd06502">
    <property type="entry name" value="TA_like"/>
    <property type="match status" value="1"/>
</dbReference>
<feature type="domain" description="Aromatic amino acid beta-eliminating lyase/threonine aldolase" evidence="6">
    <location>
        <begin position="5"/>
        <end position="285"/>
    </location>
</feature>
<keyword evidence="8" id="KW-1185">Reference proteome</keyword>
<evidence type="ECO:0000256" key="1">
    <source>
        <dbReference type="ARBA" id="ARBA00001933"/>
    </source>
</evidence>
<dbReference type="Proteomes" id="UP000184465">
    <property type="component" value="Unassembled WGS sequence"/>
</dbReference>
<dbReference type="OrthoDB" id="9774495at2"/>
<dbReference type="InterPro" id="IPR015424">
    <property type="entry name" value="PyrdxlP-dep_Trfase"/>
</dbReference>
<dbReference type="GO" id="GO:0005829">
    <property type="term" value="C:cytosol"/>
    <property type="evidence" value="ECO:0007669"/>
    <property type="project" value="TreeGrafter"/>
</dbReference>
<evidence type="ECO:0000313" key="8">
    <source>
        <dbReference type="Proteomes" id="UP000184465"/>
    </source>
</evidence>
<proteinExistence type="inferred from homology"/>
<dbReference type="PANTHER" id="PTHR48097:SF9">
    <property type="entry name" value="L-THREONINE ALDOLASE"/>
    <property type="match status" value="1"/>
</dbReference>
<comment type="cofactor">
    <cofactor evidence="1">
        <name>pyridoxal 5'-phosphate</name>
        <dbReference type="ChEBI" id="CHEBI:597326"/>
    </cofactor>
</comment>
<dbReference type="GO" id="GO:0006545">
    <property type="term" value="P:glycine biosynthetic process"/>
    <property type="evidence" value="ECO:0007669"/>
    <property type="project" value="TreeGrafter"/>
</dbReference>
<dbReference type="Pfam" id="PF01212">
    <property type="entry name" value="Beta_elim_lyase"/>
    <property type="match status" value="1"/>
</dbReference>
<protein>
    <submittedName>
        <fullName evidence="7">L-threonine aldolase</fullName>
    </submittedName>
</protein>
<dbReference type="PIRSF" id="PIRSF017617">
    <property type="entry name" value="Thr_aldolase"/>
    <property type="match status" value="1"/>
</dbReference>
<evidence type="ECO:0000313" key="7">
    <source>
        <dbReference type="EMBL" id="SHK15212.1"/>
    </source>
</evidence>
<dbReference type="RefSeq" id="WP_073150321.1">
    <property type="nucleotide sequence ID" value="NZ_FRAG01000030.1"/>
</dbReference>
<comment type="similarity">
    <text evidence="2">Belongs to the threonine aldolase family.</text>
</comment>
<evidence type="ECO:0000256" key="2">
    <source>
        <dbReference type="ARBA" id="ARBA00006966"/>
    </source>
</evidence>
<feature type="modified residue" description="N6-(pyridoxal phosphate)lysine" evidence="5">
    <location>
        <position position="199"/>
    </location>
</feature>
<keyword evidence="4" id="KW-0456">Lyase</keyword>
<dbReference type="STRING" id="1121301.SAMN02745912_02424"/>
<dbReference type="Gene3D" id="3.90.1150.10">
    <property type="entry name" value="Aspartate Aminotransferase, domain 1"/>
    <property type="match status" value="1"/>
</dbReference>
<dbReference type="FunFam" id="3.40.640.10:FF:000030">
    <property type="entry name" value="Low-specificity L-threonine aldolase"/>
    <property type="match status" value="1"/>
</dbReference>
<evidence type="ECO:0000256" key="3">
    <source>
        <dbReference type="ARBA" id="ARBA00022898"/>
    </source>
</evidence>
<evidence type="ECO:0000256" key="5">
    <source>
        <dbReference type="PIRSR" id="PIRSR017617-1"/>
    </source>
</evidence>
<evidence type="ECO:0000259" key="6">
    <source>
        <dbReference type="Pfam" id="PF01212"/>
    </source>
</evidence>
<evidence type="ECO:0000256" key="4">
    <source>
        <dbReference type="ARBA" id="ARBA00023239"/>
    </source>
</evidence>
<dbReference type="NCBIfam" id="NF041359">
    <property type="entry name" value="GntG_guanitoxin"/>
    <property type="match status" value="1"/>
</dbReference>
<dbReference type="EMBL" id="FRAG01000030">
    <property type="protein sequence ID" value="SHK15212.1"/>
    <property type="molecule type" value="Genomic_DNA"/>
</dbReference>
<dbReference type="InterPro" id="IPR015421">
    <property type="entry name" value="PyrdxlP-dep_Trfase_major"/>
</dbReference>
<dbReference type="GO" id="GO:0008732">
    <property type="term" value="F:L-allo-threonine aldolase activity"/>
    <property type="evidence" value="ECO:0007669"/>
    <property type="project" value="TreeGrafter"/>
</dbReference>
<dbReference type="InterPro" id="IPR023603">
    <property type="entry name" value="Low_specificity_L-TA-like"/>
</dbReference>
<dbReference type="AlphaFoldDB" id="A0A1M6Q4R5"/>
<keyword evidence="3" id="KW-0663">Pyridoxal phosphate</keyword>
<dbReference type="InterPro" id="IPR001597">
    <property type="entry name" value="ArAA_b-elim_lyase/Thr_aldolase"/>
</dbReference>
<organism evidence="7 8">
    <name type="scientific">Paramaledivibacter caminithermalis (strain DSM 15212 / CIP 107654 / DViRD3)</name>
    <name type="common">Clostridium caminithermale</name>
    <dbReference type="NCBI Taxonomy" id="1121301"/>
    <lineage>
        <taxon>Bacteria</taxon>
        <taxon>Bacillati</taxon>
        <taxon>Bacillota</taxon>
        <taxon>Clostridia</taxon>
        <taxon>Peptostreptococcales</taxon>
        <taxon>Caminicellaceae</taxon>
        <taxon>Paramaledivibacter</taxon>
    </lineage>
</organism>
<dbReference type="InterPro" id="IPR015422">
    <property type="entry name" value="PyrdxlP-dep_Trfase_small"/>
</dbReference>
<dbReference type="NCBIfam" id="NF007825">
    <property type="entry name" value="PRK10534.1"/>
    <property type="match status" value="1"/>
</dbReference>
<reference evidence="7 8" key="1">
    <citation type="submission" date="2016-11" db="EMBL/GenBank/DDBJ databases">
        <authorList>
            <person name="Jaros S."/>
            <person name="Januszkiewicz K."/>
            <person name="Wedrychowicz H."/>
        </authorList>
    </citation>
    <scope>NUCLEOTIDE SEQUENCE [LARGE SCALE GENOMIC DNA]</scope>
    <source>
        <strain evidence="7 8">DSM 15212</strain>
    </source>
</reference>
<sequence length="341" mass="38137">MKIIDLRSDTVTKPTEEMRRAMFSAEVGDDVYRDDPTVNKLEKMAADIIGKEDALFVPSGTFGNQLAILTHTRRGDEIIVESNSHIMMHEVGASAVIAGVQLRTVQGKNGTMNPSDVERAVRDEDIHFPNTGLICIENAHSSGAVIEIQNMKQIKELAETKNIPVHLDGARVFNAAKAIKTDVREITKYTDSVMFCLSKGLAAPIGSILAGSKSFIEKARKNRKLMGGGLRQAGIIAAAGIIALEKMVDRLDDDHDNSKYLAKELSKFDNIKVKFDRNDINMVFFELHDDIIIEEKFISEMLNRNIKINGKEDGEYRFVTNKDVNREDLKYVLEQIKDILK</sequence>
<accession>A0A1M6Q4R5</accession>
<dbReference type="GO" id="GO:0006567">
    <property type="term" value="P:L-threonine catabolic process"/>
    <property type="evidence" value="ECO:0007669"/>
    <property type="project" value="TreeGrafter"/>
</dbReference>
<dbReference type="Gene3D" id="3.40.640.10">
    <property type="entry name" value="Type I PLP-dependent aspartate aminotransferase-like (Major domain)"/>
    <property type="match status" value="1"/>
</dbReference>